<dbReference type="Proteomes" id="UP000617634">
    <property type="component" value="Unassembled WGS sequence"/>
</dbReference>
<proteinExistence type="inferred from homology"/>
<evidence type="ECO:0000256" key="1">
    <source>
        <dbReference type="ARBA" id="ARBA00004141"/>
    </source>
</evidence>
<accession>A0A931HA40</accession>
<keyword evidence="5 7" id="KW-0472">Membrane</keyword>
<reference evidence="8" key="1">
    <citation type="submission" date="2020-11" db="EMBL/GenBank/DDBJ databases">
        <title>Novosphingobium aureum sp. nov., a marine bacterium isolated from sediment of a salt flat.</title>
        <authorList>
            <person name="Yoo Y."/>
            <person name="Kim J.-J."/>
        </authorList>
    </citation>
    <scope>NUCLEOTIDE SEQUENCE</scope>
    <source>
        <strain evidence="8">YJ-S2-02</strain>
    </source>
</reference>
<comment type="similarity">
    <text evidence="2">Belongs to the autoinducer-2 exporter (AI-2E) (TC 2.A.86) family.</text>
</comment>
<dbReference type="InterPro" id="IPR002549">
    <property type="entry name" value="AI-2E-like"/>
</dbReference>
<evidence type="ECO:0000313" key="9">
    <source>
        <dbReference type="Proteomes" id="UP000617634"/>
    </source>
</evidence>
<dbReference type="GO" id="GO:0055085">
    <property type="term" value="P:transmembrane transport"/>
    <property type="evidence" value="ECO:0007669"/>
    <property type="project" value="TreeGrafter"/>
</dbReference>
<feature type="transmembrane region" description="Helical" evidence="7">
    <location>
        <begin position="45"/>
        <end position="78"/>
    </location>
</feature>
<name>A0A931HA40_9SPHN</name>
<evidence type="ECO:0000256" key="4">
    <source>
        <dbReference type="ARBA" id="ARBA00022989"/>
    </source>
</evidence>
<keyword evidence="3 7" id="KW-0812">Transmembrane</keyword>
<comment type="caution">
    <text evidence="8">The sequence shown here is derived from an EMBL/GenBank/DDBJ whole genome shotgun (WGS) entry which is preliminary data.</text>
</comment>
<feature type="transmembrane region" description="Helical" evidence="7">
    <location>
        <begin position="292"/>
        <end position="315"/>
    </location>
</feature>
<comment type="subcellular location">
    <subcellularLocation>
        <location evidence="1">Membrane</location>
        <topology evidence="1">Multi-pass membrane protein</topology>
    </subcellularLocation>
</comment>
<feature type="transmembrane region" description="Helical" evidence="7">
    <location>
        <begin position="321"/>
        <end position="345"/>
    </location>
</feature>
<organism evidence="8 9">
    <name type="scientific">Novosphingobium aureum</name>
    <dbReference type="NCBI Taxonomy" id="2792964"/>
    <lineage>
        <taxon>Bacteria</taxon>
        <taxon>Pseudomonadati</taxon>
        <taxon>Pseudomonadota</taxon>
        <taxon>Alphaproteobacteria</taxon>
        <taxon>Sphingomonadales</taxon>
        <taxon>Sphingomonadaceae</taxon>
        <taxon>Novosphingobium</taxon>
    </lineage>
</organism>
<protein>
    <submittedName>
        <fullName evidence="8">AI-2E family transporter</fullName>
    </submittedName>
</protein>
<evidence type="ECO:0000256" key="2">
    <source>
        <dbReference type="ARBA" id="ARBA00009773"/>
    </source>
</evidence>
<evidence type="ECO:0000313" key="8">
    <source>
        <dbReference type="EMBL" id="MBH0111726.1"/>
    </source>
</evidence>
<feature type="transmembrane region" description="Helical" evidence="7">
    <location>
        <begin position="253"/>
        <end position="285"/>
    </location>
</feature>
<feature type="transmembrane region" description="Helical" evidence="7">
    <location>
        <begin position="90"/>
        <end position="112"/>
    </location>
</feature>
<keyword evidence="9" id="KW-1185">Reference proteome</keyword>
<feature type="region of interest" description="Disordered" evidence="6">
    <location>
        <begin position="1"/>
        <end position="25"/>
    </location>
</feature>
<dbReference type="Pfam" id="PF01594">
    <property type="entry name" value="AI-2E_transport"/>
    <property type="match status" value="1"/>
</dbReference>
<evidence type="ECO:0000256" key="5">
    <source>
        <dbReference type="ARBA" id="ARBA00023136"/>
    </source>
</evidence>
<feature type="transmembrane region" description="Helical" evidence="7">
    <location>
        <begin position="169"/>
        <end position="193"/>
    </location>
</feature>
<dbReference type="GO" id="GO:0016020">
    <property type="term" value="C:membrane"/>
    <property type="evidence" value="ECO:0007669"/>
    <property type="project" value="UniProtKB-SubCell"/>
</dbReference>
<dbReference type="RefSeq" id="WP_197160275.1">
    <property type="nucleotide sequence ID" value="NZ_JADZGI010000001.1"/>
</dbReference>
<dbReference type="PANTHER" id="PTHR21716">
    <property type="entry name" value="TRANSMEMBRANE PROTEIN"/>
    <property type="match status" value="1"/>
</dbReference>
<dbReference type="AlphaFoldDB" id="A0A931HA40"/>
<evidence type="ECO:0000256" key="7">
    <source>
        <dbReference type="SAM" id="Phobius"/>
    </source>
</evidence>
<feature type="transmembrane region" description="Helical" evidence="7">
    <location>
        <begin position="229"/>
        <end position="247"/>
    </location>
</feature>
<sequence>MNASGDIDPAPESAGGSTHEHAARVRRVGPTDITDPVVRQEARKAFVWIGVLLLFALAILLSRPLLVVFGGIVFGALLDGGARLLRRVLPIGRTWCVLLVIIAALLAAIWLARFAGSQIAVQAAELPATIEGQYIRAIAWLRGHGINVTEVDLRTMAREAMGGIGQVTAVVGGLIGAMTTLFLILVLGIYFALEPRLYRRGVGWMLPVDRRDHFEVTAQTMGAALRRLLMGRVIGMAVEGVFTYAMLDAYGVPMAALLGLITALLAFLPNIGAPISGAVMVLVGFSGGVEMGLYTIFVYLVVHLIDGYLIVPIIARKTVDLPPALVLAAQLIMGVLFGLIGLALADPLVAMIKIWLEREAARNIAPTREIGEDEVDEALLDRARETATPQGDA</sequence>
<keyword evidence="4 7" id="KW-1133">Transmembrane helix</keyword>
<gene>
    <name evidence="8" type="ORF">I5E68_02020</name>
</gene>
<evidence type="ECO:0000256" key="3">
    <source>
        <dbReference type="ARBA" id="ARBA00022692"/>
    </source>
</evidence>
<evidence type="ECO:0000256" key="6">
    <source>
        <dbReference type="SAM" id="MobiDB-lite"/>
    </source>
</evidence>
<dbReference type="EMBL" id="JADZGI010000001">
    <property type="protein sequence ID" value="MBH0111726.1"/>
    <property type="molecule type" value="Genomic_DNA"/>
</dbReference>
<dbReference type="PANTHER" id="PTHR21716:SF62">
    <property type="entry name" value="TRANSPORT PROTEIN YDBI-RELATED"/>
    <property type="match status" value="1"/>
</dbReference>